<organism evidence="2 3">
    <name type="scientific">Microbacterium ureisolvens</name>
    <dbReference type="NCBI Taxonomy" id="2781186"/>
    <lineage>
        <taxon>Bacteria</taxon>
        <taxon>Bacillati</taxon>
        <taxon>Actinomycetota</taxon>
        <taxon>Actinomycetes</taxon>
        <taxon>Micrococcales</taxon>
        <taxon>Microbacteriaceae</taxon>
        <taxon>Microbacterium</taxon>
    </lineage>
</organism>
<reference evidence="2 3" key="1">
    <citation type="journal article" date="2021" name="MBio">
        <title>Poor Competitiveness of Bradyrhizobium in Pigeon Pea Root Colonization in Indian Soils.</title>
        <authorList>
            <person name="Chalasani D."/>
            <person name="Basu A."/>
            <person name="Pullabhotla S.V.S.R.N."/>
            <person name="Jorrin B."/>
            <person name="Neal A.L."/>
            <person name="Poole P.S."/>
            <person name="Podile A.R."/>
            <person name="Tkacz A."/>
        </authorList>
    </citation>
    <scope>NUCLEOTIDE SEQUENCE [LARGE SCALE GENOMIC DNA]</scope>
    <source>
        <strain evidence="2 3">HU12</strain>
    </source>
</reference>
<proteinExistence type="predicted"/>
<dbReference type="PANTHER" id="PTHR43591">
    <property type="entry name" value="METHYLTRANSFERASE"/>
    <property type="match status" value="1"/>
</dbReference>
<dbReference type="SUPFAM" id="SSF53335">
    <property type="entry name" value="S-adenosyl-L-methionine-dependent methyltransferases"/>
    <property type="match status" value="1"/>
</dbReference>
<dbReference type="CDD" id="cd02440">
    <property type="entry name" value="AdoMet_MTases"/>
    <property type="match status" value="1"/>
</dbReference>
<evidence type="ECO:0000313" key="2">
    <source>
        <dbReference type="EMBL" id="MBW9108726.1"/>
    </source>
</evidence>
<dbReference type="InterPro" id="IPR029063">
    <property type="entry name" value="SAM-dependent_MTases_sf"/>
</dbReference>
<dbReference type="InterPro" id="IPR013216">
    <property type="entry name" value="Methyltransf_11"/>
</dbReference>
<dbReference type="PANTHER" id="PTHR43591:SF24">
    <property type="entry name" value="2-METHOXY-6-POLYPRENYL-1,4-BENZOQUINOL METHYLASE, MITOCHONDRIAL"/>
    <property type="match status" value="1"/>
</dbReference>
<keyword evidence="2" id="KW-0489">Methyltransferase</keyword>
<gene>
    <name evidence="2" type="ORF">JNB61_02990</name>
</gene>
<dbReference type="Proteomes" id="UP000777440">
    <property type="component" value="Unassembled WGS sequence"/>
</dbReference>
<name>A0ABS7HTP4_9MICO</name>
<comment type="caution">
    <text evidence="2">The sequence shown here is derived from an EMBL/GenBank/DDBJ whole genome shotgun (WGS) entry which is preliminary data.</text>
</comment>
<dbReference type="GO" id="GO:0008168">
    <property type="term" value="F:methyltransferase activity"/>
    <property type="evidence" value="ECO:0007669"/>
    <property type="project" value="UniProtKB-KW"/>
</dbReference>
<dbReference type="Gene3D" id="3.40.50.150">
    <property type="entry name" value="Vaccinia Virus protein VP39"/>
    <property type="match status" value="1"/>
</dbReference>
<sequence length="269" mass="28222">MLRGGEACQDERVGSFGGVSAEQYARFMGRFSTPLAVGFATVGLDGVAADARVLDVGCGPGMLTLELVKRRGSAAVSAADPEPTFVEAARELCPGVDVRVAEAEHLPFADGEFGAALAQLVVHFMSDPIQGVAQMGRVTVPGGRVSACVWDHAGDGGPLSTFWRVARRLDAEVRGEAGLSGAASGQLVDIFRRAGLADVAQTVVECAVSFRDFADWWDPFLLGVGPAGRYIATLDEQHVARLEDALRDELGDGAFTVAARSWTAVGTRA</sequence>
<evidence type="ECO:0000313" key="3">
    <source>
        <dbReference type="Proteomes" id="UP000777440"/>
    </source>
</evidence>
<feature type="domain" description="Methyltransferase type 11" evidence="1">
    <location>
        <begin position="54"/>
        <end position="145"/>
    </location>
</feature>
<accession>A0ABS7HTP4</accession>
<dbReference type="GO" id="GO:0032259">
    <property type="term" value="P:methylation"/>
    <property type="evidence" value="ECO:0007669"/>
    <property type="project" value="UniProtKB-KW"/>
</dbReference>
<keyword evidence="2" id="KW-0808">Transferase</keyword>
<dbReference type="Pfam" id="PF08241">
    <property type="entry name" value="Methyltransf_11"/>
    <property type="match status" value="1"/>
</dbReference>
<dbReference type="EMBL" id="JAEUAX010000001">
    <property type="protein sequence ID" value="MBW9108726.1"/>
    <property type="molecule type" value="Genomic_DNA"/>
</dbReference>
<keyword evidence="3" id="KW-1185">Reference proteome</keyword>
<protein>
    <submittedName>
        <fullName evidence="2">Class I SAM-dependent methyltransferase</fullName>
    </submittedName>
</protein>
<evidence type="ECO:0000259" key="1">
    <source>
        <dbReference type="Pfam" id="PF08241"/>
    </source>
</evidence>